<comment type="similarity">
    <text evidence="1">Belongs to the carbohydrate kinase PfkB family.</text>
</comment>
<dbReference type="InterPro" id="IPR050306">
    <property type="entry name" value="PfkB_Carbo_kinase"/>
</dbReference>
<dbReference type="Gene3D" id="3.40.1190.20">
    <property type="match status" value="1"/>
</dbReference>
<dbReference type="Pfam" id="PF00294">
    <property type="entry name" value="PfkB"/>
    <property type="match status" value="1"/>
</dbReference>
<dbReference type="PANTHER" id="PTHR43085:SF46">
    <property type="entry name" value="ADENOSINE KINASE"/>
    <property type="match status" value="1"/>
</dbReference>
<sequence length="338" mass="35930">MRIALTGSIATDHLMEFHGRFADQLIAGSLDKVSLSFLSEELRIRHGGVAANIACGLGRLGLTPYLVGAAGVDFADYQLWLKRNGVDTDSVAVSATRHTARFVCTTDTDQNQIATFYTGAMSEARDIALRPVLDRVGSLDLVVVSPNDPEAMLRHTRESRELGLPFAADPSQQLARMSREECRALLDHPQLLFGNEYESVLLQERTGWTEQQVLGRTGTWITTLGADGVRVQRAGRPTLNVPAVGTANAVDPTGVGDAFRAGFLAGLAWELGDERSAQLGCAVAVLALESVGTQEYVLDAGTLLDRVRGAYGDRAAEELAGRLPTTAAGAAGTPGTPG</sequence>
<dbReference type="PROSITE" id="PS00583">
    <property type="entry name" value="PFKB_KINASES_1"/>
    <property type="match status" value="1"/>
</dbReference>
<keyword evidence="3" id="KW-0418">Kinase</keyword>
<evidence type="ECO:0000256" key="1">
    <source>
        <dbReference type="ARBA" id="ARBA00010688"/>
    </source>
</evidence>
<dbReference type="InterPro" id="IPR011611">
    <property type="entry name" value="PfkB_dom"/>
</dbReference>
<organism evidence="5">
    <name type="scientific">Streptomyces sp. SF2575</name>
    <dbReference type="NCBI Taxonomy" id="746675"/>
    <lineage>
        <taxon>Bacteria</taxon>
        <taxon>Bacillati</taxon>
        <taxon>Actinomycetota</taxon>
        <taxon>Actinomycetes</taxon>
        <taxon>Kitasatosporales</taxon>
        <taxon>Streptomycetaceae</taxon>
        <taxon>Streptomyces</taxon>
    </lineage>
</organism>
<accession>D6MSV8</accession>
<feature type="domain" description="Carbohydrate kinase PfkB" evidence="4">
    <location>
        <begin position="32"/>
        <end position="295"/>
    </location>
</feature>
<proteinExistence type="inferred from homology"/>
<gene>
    <name evidence="5" type="primary">ssfX2</name>
</gene>
<protein>
    <submittedName>
        <fullName evidence="5">SsfX2</fullName>
    </submittedName>
</protein>
<keyword evidence="2" id="KW-0808">Transferase</keyword>
<dbReference type="InterPro" id="IPR029056">
    <property type="entry name" value="Ribokinase-like"/>
</dbReference>
<dbReference type="SUPFAM" id="SSF53613">
    <property type="entry name" value="Ribokinase-like"/>
    <property type="match status" value="1"/>
</dbReference>
<dbReference type="EMBL" id="GQ409537">
    <property type="protein sequence ID" value="ADE34496.1"/>
    <property type="molecule type" value="Genomic_DNA"/>
</dbReference>
<dbReference type="GO" id="GO:0016301">
    <property type="term" value="F:kinase activity"/>
    <property type="evidence" value="ECO:0007669"/>
    <property type="project" value="UniProtKB-KW"/>
</dbReference>
<name>D6MSV8_9ACTN</name>
<dbReference type="AlphaFoldDB" id="D6MSV8"/>
<reference evidence="5" key="1">
    <citation type="journal article" date="2009" name="J. Am. Chem. Soc.">
        <title>Biochemical analysis of the biosynthetic pathway of an anticancer tetracycline SF2575.</title>
        <authorList>
            <person name="Pickens L.B."/>
            <person name="Kim W."/>
            <person name="Wang P."/>
            <person name="Zhou H."/>
            <person name="Watanabe K."/>
            <person name="Gomi S."/>
            <person name="Tang Y."/>
        </authorList>
    </citation>
    <scope>NUCLEOTIDE SEQUENCE</scope>
    <source>
        <strain evidence="5">SF2575</strain>
    </source>
</reference>
<evidence type="ECO:0000313" key="5">
    <source>
        <dbReference type="EMBL" id="ADE34496.1"/>
    </source>
</evidence>
<evidence type="ECO:0000256" key="2">
    <source>
        <dbReference type="ARBA" id="ARBA00022679"/>
    </source>
</evidence>
<dbReference type="PANTHER" id="PTHR43085">
    <property type="entry name" value="HEXOKINASE FAMILY MEMBER"/>
    <property type="match status" value="1"/>
</dbReference>
<dbReference type="CDD" id="cd01942">
    <property type="entry name" value="ribokinase_group_A"/>
    <property type="match status" value="1"/>
</dbReference>
<dbReference type="InterPro" id="IPR002173">
    <property type="entry name" value="Carboh/pur_kinase_PfkB_CS"/>
</dbReference>
<evidence type="ECO:0000259" key="4">
    <source>
        <dbReference type="Pfam" id="PF00294"/>
    </source>
</evidence>
<evidence type="ECO:0000256" key="3">
    <source>
        <dbReference type="ARBA" id="ARBA00022777"/>
    </source>
</evidence>